<dbReference type="GO" id="GO:0016020">
    <property type="term" value="C:membrane"/>
    <property type="evidence" value="ECO:0007669"/>
    <property type="project" value="UniProtKB-SubCell"/>
</dbReference>
<feature type="transmembrane region" description="Helical" evidence="5">
    <location>
        <begin position="12"/>
        <end position="31"/>
    </location>
</feature>
<dbReference type="GO" id="GO:0016491">
    <property type="term" value="F:oxidoreductase activity"/>
    <property type="evidence" value="ECO:0007669"/>
    <property type="project" value="InterPro"/>
</dbReference>
<evidence type="ECO:0000313" key="7">
    <source>
        <dbReference type="EMBL" id="CAG9802271.1"/>
    </source>
</evidence>
<sequence>MIRGIFSIHSNPQLYWIGLVYIVTKFFEYLAGHRHFWSHFWIKLVDYFDNDEFFEVYITYAYMTVLTWIVGMLFVIVDLTNKPKCFEKYKVQPNKNAPLDPQKLIPVITIVLLNQIINLFVTKLVTTYQMMPKGNLLRYTQSFPSLMVTVVLYQIIYEIIFYYIHRLLHHKFLYKWIHKLHHEWTAPISFTALYAHPIEHIFGNTLPVALPIMILDTPIATSWILVTITMIGTLGDHSGYHIPFLRSSRLHDWHHSKFNECFGVNGFLDKFHRTNIKFEESVEGLRHQTLFTLKSANELYPDKNENKTK</sequence>
<keyword evidence="8" id="KW-1185">Reference proteome</keyword>
<dbReference type="PANTHER" id="PTHR11863">
    <property type="entry name" value="STEROL DESATURASE"/>
    <property type="match status" value="1"/>
</dbReference>
<dbReference type="Pfam" id="PF04116">
    <property type="entry name" value="FA_hydroxylase"/>
    <property type="match status" value="1"/>
</dbReference>
<evidence type="ECO:0000256" key="1">
    <source>
        <dbReference type="ARBA" id="ARBA00004370"/>
    </source>
</evidence>
<feature type="transmembrane region" description="Helical" evidence="5">
    <location>
        <begin position="57"/>
        <end position="80"/>
    </location>
</feature>
<keyword evidence="2 5" id="KW-0812">Transmembrane</keyword>
<reference evidence="7" key="1">
    <citation type="submission" date="2022-01" db="EMBL/GenBank/DDBJ databases">
        <authorList>
            <person name="King R."/>
        </authorList>
    </citation>
    <scope>NUCLEOTIDE SEQUENCE</scope>
</reference>
<evidence type="ECO:0000256" key="4">
    <source>
        <dbReference type="ARBA" id="ARBA00023136"/>
    </source>
</evidence>
<evidence type="ECO:0000256" key="3">
    <source>
        <dbReference type="ARBA" id="ARBA00022989"/>
    </source>
</evidence>
<protein>
    <recommendedName>
        <fullName evidence="6">Fatty acid hydroxylase domain-containing protein</fullName>
    </recommendedName>
</protein>
<accession>A0A9N9RRV6</accession>
<feature type="transmembrane region" description="Helical" evidence="5">
    <location>
        <begin position="104"/>
        <end position="125"/>
    </location>
</feature>
<dbReference type="OrthoDB" id="408954at2759"/>
<comment type="subcellular location">
    <subcellularLocation>
        <location evidence="1">Membrane</location>
    </subcellularLocation>
</comment>
<keyword evidence="4 5" id="KW-0472">Membrane</keyword>
<dbReference type="InterPro" id="IPR006694">
    <property type="entry name" value="Fatty_acid_hydroxylase"/>
</dbReference>
<reference evidence="7" key="2">
    <citation type="submission" date="2022-10" db="EMBL/GenBank/DDBJ databases">
        <authorList>
            <consortium name="ENA_rothamsted_submissions"/>
            <consortium name="culmorum"/>
            <person name="King R."/>
        </authorList>
    </citation>
    <scope>NUCLEOTIDE SEQUENCE</scope>
</reference>
<dbReference type="AlphaFoldDB" id="A0A9N9RRV6"/>
<keyword evidence="3 5" id="KW-1133">Transmembrane helix</keyword>
<dbReference type="EMBL" id="OU895878">
    <property type="protein sequence ID" value="CAG9802271.1"/>
    <property type="molecule type" value="Genomic_DNA"/>
</dbReference>
<evidence type="ECO:0000256" key="5">
    <source>
        <dbReference type="SAM" id="Phobius"/>
    </source>
</evidence>
<feature type="transmembrane region" description="Helical" evidence="5">
    <location>
        <begin position="145"/>
        <end position="164"/>
    </location>
</feature>
<dbReference type="InterPro" id="IPR050307">
    <property type="entry name" value="Sterol_Desaturase_Related"/>
</dbReference>
<organism evidence="7 8">
    <name type="scientific">Chironomus riparius</name>
    <dbReference type="NCBI Taxonomy" id="315576"/>
    <lineage>
        <taxon>Eukaryota</taxon>
        <taxon>Metazoa</taxon>
        <taxon>Ecdysozoa</taxon>
        <taxon>Arthropoda</taxon>
        <taxon>Hexapoda</taxon>
        <taxon>Insecta</taxon>
        <taxon>Pterygota</taxon>
        <taxon>Neoptera</taxon>
        <taxon>Endopterygota</taxon>
        <taxon>Diptera</taxon>
        <taxon>Nematocera</taxon>
        <taxon>Chironomoidea</taxon>
        <taxon>Chironomidae</taxon>
        <taxon>Chironominae</taxon>
        <taxon>Chironomus</taxon>
    </lineage>
</organism>
<evidence type="ECO:0000313" key="8">
    <source>
        <dbReference type="Proteomes" id="UP001153620"/>
    </source>
</evidence>
<dbReference type="Proteomes" id="UP001153620">
    <property type="component" value="Chromosome 2"/>
</dbReference>
<dbReference type="GO" id="GO:0005506">
    <property type="term" value="F:iron ion binding"/>
    <property type="evidence" value="ECO:0007669"/>
    <property type="project" value="InterPro"/>
</dbReference>
<gene>
    <name evidence="7" type="ORF">CHIRRI_LOCUS5184</name>
</gene>
<name>A0A9N9RRV6_9DIPT</name>
<evidence type="ECO:0000256" key="2">
    <source>
        <dbReference type="ARBA" id="ARBA00022692"/>
    </source>
</evidence>
<proteinExistence type="predicted"/>
<feature type="domain" description="Fatty acid hydroxylase" evidence="6">
    <location>
        <begin position="150"/>
        <end position="274"/>
    </location>
</feature>
<evidence type="ECO:0000259" key="6">
    <source>
        <dbReference type="Pfam" id="PF04116"/>
    </source>
</evidence>
<dbReference type="GO" id="GO:0008610">
    <property type="term" value="P:lipid biosynthetic process"/>
    <property type="evidence" value="ECO:0007669"/>
    <property type="project" value="InterPro"/>
</dbReference>